<keyword evidence="1" id="KW-0812">Transmembrane</keyword>
<dbReference type="InterPro" id="IPR012337">
    <property type="entry name" value="RNaseH-like_sf"/>
</dbReference>
<name>A0AAJ5NSJ0_9BACT</name>
<dbReference type="PANTHER" id="PTHR34614">
    <property type="match status" value="1"/>
</dbReference>
<feature type="domain" description="Transposase IS4-like" evidence="2">
    <location>
        <begin position="189"/>
        <end position="477"/>
    </location>
</feature>
<keyword evidence="1" id="KW-0472">Membrane</keyword>
<sequence>MKTNKNLILFSLHGKKGVIYKYVGVSNKKGKPPIRRFSLGNLEKLLEINPEAVEILKWKLKFFSQDDDPEYVKAALLESIKSDKIKWKSIKIGGELIEKILEKHKIFESIKKTKYKNMHEIFQYLVTKRIIDPDSILKAFNKNSEYSFDISASKNSFYRLLDIIHENRDNLLIAINNMINLESNRKLDQLFFDSSTVYFETFNRNGYRNNGYSKDGKFKEDQIVIALACDQNGIPFHFKIYTGNIPDAKTMIPFMLEIEQKYKIIKENITIIADRGMSSAGNIRFLEQKGYKFIISYRAKSGSTEFKKYIKDQSDYKILNNSIKYKTQEYFSTYKNKRQTENIRKKLITFSKSRAQKDKKERQNLIESFLKKQKKDGSIDPLKMLGSKKCKFFRQISNFKFELDEEKVKKDQEFDGIYIYETNLINANPEEIIETYSKQWRIEENFRSLKSLLEIRPVYVSLDSHIYAHTLICFLSLAILKLFLYKINNFYKENGVIHHLTQDSFVQILQEVKIRAKIDENTGKIIRFKRENISTIKNIWETYDEYKKIVMNNF</sequence>
<evidence type="ECO:0000313" key="4">
    <source>
        <dbReference type="Proteomes" id="UP000289629"/>
    </source>
</evidence>
<dbReference type="KEGG" id="mds:MDIS_02590"/>
<dbReference type="GO" id="GO:0003677">
    <property type="term" value="F:DNA binding"/>
    <property type="evidence" value="ECO:0007669"/>
    <property type="project" value="InterPro"/>
</dbReference>
<dbReference type="PANTHER" id="PTHR34614:SF2">
    <property type="entry name" value="TRANSPOSASE IS4-LIKE DOMAIN-CONTAINING PROTEIN"/>
    <property type="match status" value="1"/>
</dbReference>
<dbReference type="SUPFAM" id="SSF53098">
    <property type="entry name" value="Ribonuclease H-like"/>
    <property type="match status" value="1"/>
</dbReference>
<reference evidence="3 4" key="1">
    <citation type="submission" date="2019-01" db="EMBL/GenBank/DDBJ databases">
        <authorList>
            <consortium name="Pathogen Informatics"/>
        </authorList>
    </citation>
    <scope>NUCLEOTIDE SEQUENCE [LARGE SCALE GENOMIC DNA]</scope>
    <source>
        <strain evidence="3 4">NCTC10125</strain>
    </source>
</reference>
<dbReference type="GO" id="GO:0004803">
    <property type="term" value="F:transposase activity"/>
    <property type="evidence" value="ECO:0007669"/>
    <property type="project" value="InterPro"/>
</dbReference>
<gene>
    <name evidence="3" type="ORF">NCTC10125_00492</name>
</gene>
<dbReference type="EMBL" id="LR214971">
    <property type="protein sequence ID" value="VEU62009.1"/>
    <property type="molecule type" value="Genomic_DNA"/>
</dbReference>
<dbReference type="InterPro" id="IPR002559">
    <property type="entry name" value="Transposase_11"/>
</dbReference>
<feature type="transmembrane region" description="Helical" evidence="1">
    <location>
        <begin position="466"/>
        <end position="484"/>
    </location>
</feature>
<dbReference type="RefSeq" id="WP_084217537.1">
    <property type="nucleotide sequence ID" value="NZ_CP007229.1"/>
</dbReference>
<dbReference type="NCBIfam" id="NF033559">
    <property type="entry name" value="transpos_IS1634"/>
    <property type="match status" value="1"/>
</dbReference>
<evidence type="ECO:0000259" key="2">
    <source>
        <dbReference type="Pfam" id="PF01609"/>
    </source>
</evidence>
<evidence type="ECO:0000313" key="3">
    <source>
        <dbReference type="EMBL" id="VEU62009.1"/>
    </source>
</evidence>
<evidence type="ECO:0000256" key="1">
    <source>
        <dbReference type="SAM" id="Phobius"/>
    </source>
</evidence>
<protein>
    <submittedName>
        <fullName evidence="3">Transposase</fullName>
    </submittedName>
</protein>
<organism evidence="3 4">
    <name type="scientific">Mesomycoplasma dispar</name>
    <dbReference type="NCBI Taxonomy" id="86660"/>
    <lineage>
        <taxon>Bacteria</taxon>
        <taxon>Bacillati</taxon>
        <taxon>Mycoplasmatota</taxon>
        <taxon>Mycoplasmoidales</taxon>
        <taxon>Metamycoplasmataceae</taxon>
        <taxon>Mesomycoplasma</taxon>
    </lineage>
</organism>
<dbReference type="AlphaFoldDB" id="A0AAJ5NSJ0"/>
<accession>A0AAJ5NSJ0</accession>
<proteinExistence type="predicted"/>
<dbReference type="Proteomes" id="UP000289629">
    <property type="component" value="Chromosome"/>
</dbReference>
<dbReference type="Pfam" id="PF01609">
    <property type="entry name" value="DDE_Tnp_1"/>
    <property type="match status" value="1"/>
</dbReference>
<keyword evidence="1" id="KW-1133">Transmembrane helix</keyword>
<dbReference type="InterPro" id="IPR047654">
    <property type="entry name" value="IS1634_transpos"/>
</dbReference>
<dbReference type="GO" id="GO:0006313">
    <property type="term" value="P:DNA transposition"/>
    <property type="evidence" value="ECO:0007669"/>
    <property type="project" value="InterPro"/>
</dbReference>